<protein>
    <submittedName>
        <fullName evidence="2">Uncharacterized protein</fullName>
    </submittedName>
</protein>
<feature type="compositionally biased region" description="Low complexity" evidence="1">
    <location>
        <begin position="80"/>
        <end position="96"/>
    </location>
</feature>
<reference evidence="2 3" key="1">
    <citation type="journal article" date="2018" name="Mycol. Prog.">
        <title>Coniella lustricola, a new species from submerged detritus.</title>
        <authorList>
            <person name="Raudabaugh D.B."/>
            <person name="Iturriaga T."/>
            <person name="Carver A."/>
            <person name="Mondo S."/>
            <person name="Pangilinan J."/>
            <person name="Lipzen A."/>
            <person name="He G."/>
            <person name="Amirebrahimi M."/>
            <person name="Grigoriev I.V."/>
            <person name="Miller A.N."/>
        </authorList>
    </citation>
    <scope>NUCLEOTIDE SEQUENCE [LARGE SCALE GENOMIC DNA]</scope>
    <source>
        <strain evidence="2 3">B22-T-1</strain>
    </source>
</reference>
<evidence type="ECO:0000256" key="1">
    <source>
        <dbReference type="SAM" id="MobiDB-lite"/>
    </source>
</evidence>
<evidence type="ECO:0000313" key="3">
    <source>
        <dbReference type="Proteomes" id="UP000241462"/>
    </source>
</evidence>
<accession>A0A2T2ZXI5</accession>
<organism evidence="2 3">
    <name type="scientific">Coniella lustricola</name>
    <dbReference type="NCBI Taxonomy" id="2025994"/>
    <lineage>
        <taxon>Eukaryota</taxon>
        <taxon>Fungi</taxon>
        <taxon>Dikarya</taxon>
        <taxon>Ascomycota</taxon>
        <taxon>Pezizomycotina</taxon>
        <taxon>Sordariomycetes</taxon>
        <taxon>Sordariomycetidae</taxon>
        <taxon>Diaporthales</taxon>
        <taxon>Schizoparmaceae</taxon>
        <taxon>Coniella</taxon>
    </lineage>
</organism>
<sequence>MPYFRMQRAFTRTRRSGGLLGASSSPRIVPPAGDVDITKGGRADALRSRHLLAPDFGDGEFCQTPTQKEQNKKKKAREFPPTTTSSSSASPASPSPKSRVPAGGEPTTNARVGPVHGLGLDRCVNSLRERSRERACWCEKPSQTEFTLKKNNSVPCTGSPRLGA</sequence>
<keyword evidence="3" id="KW-1185">Reference proteome</keyword>
<evidence type="ECO:0000313" key="2">
    <source>
        <dbReference type="EMBL" id="PSR79064.1"/>
    </source>
</evidence>
<gene>
    <name evidence="2" type="ORF">BD289DRAFT_443007</name>
</gene>
<dbReference type="Proteomes" id="UP000241462">
    <property type="component" value="Unassembled WGS sequence"/>
</dbReference>
<name>A0A2T2ZXI5_9PEZI</name>
<feature type="region of interest" description="Disordered" evidence="1">
    <location>
        <begin position="15"/>
        <end position="39"/>
    </location>
</feature>
<dbReference type="AlphaFoldDB" id="A0A2T2ZXI5"/>
<dbReference type="EMBL" id="KZ678581">
    <property type="protein sequence ID" value="PSR79064.1"/>
    <property type="molecule type" value="Genomic_DNA"/>
</dbReference>
<proteinExistence type="predicted"/>
<feature type="region of interest" description="Disordered" evidence="1">
    <location>
        <begin position="54"/>
        <end position="119"/>
    </location>
</feature>
<dbReference type="InParanoid" id="A0A2T2ZXI5"/>